<proteinExistence type="predicted"/>
<organism evidence="1">
    <name type="scientific">invertebrate metagenome</name>
    <dbReference type="NCBI Taxonomy" id="1711999"/>
    <lineage>
        <taxon>unclassified sequences</taxon>
        <taxon>metagenomes</taxon>
        <taxon>organismal metagenomes</taxon>
    </lineage>
</organism>
<name>A0A2H9T3K3_9ZZZZ</name>
<comment type="caution">
    <text evidence="1">The sequence shown here is derived from an EMBL/GenBank/DDBJ whole genome shotgun (WGS) entry which is preliminary data.</text>
</comment>
<dbReference type="InterPro" id="IPR052560">
    <property type="entry name" value="RdDP_mobile_element"/>
</dbReference>
<dbReference type="PANTHER" id="PTHR36688">
    <property type="entry name" value="ENDO/EXONUCLEASE/PHOSPHATASE DOMAIN-CONTAINING PROTEIN"/>
    <property type="match status" value="1"/>
</dbReference>
<evidence type="ECO:0000313" key="1">
    <source>
        <dbReference type="EMBL" id="PJE77767.1"/>
    </source>
</evidence>
<reference evidence="1" key="1">
    <citation type="journal article" date="2017" name="Appl. Environ. Microbiol.">
        <title>Molecular characterization of an Endozoicomonas-like organism causing infection in king scallop Pecten maximus L.</title>
        <authorList>
            <person name="Cano I."/>
            <person name="van Aerle R."/>
            <person name="Ross S."/>
            <person name="Verner-Jeffreys D.W."/>
            <person name="Paley R.K."/>
            <person name="Rimmer G."/>
            <person name="Ryder D."/>
            <person name="Hooper P."/>
            <person name="Stone D."/>
            <person name="Feist S.W."/>
        </authorList>
    </citation>
    <scope>NUCLEOTIDE SEQUENCE</scope>
</reference>
<accession>A0A2H9T3K3</accession>
<evidence type="ECO:0008006" key="2">
    <source>
        <dbReference type="Google" id="ProtNLM"/>
    </source>
</evidence>
<dbReference type="PANTHER" id="PTHR36688:SF1">
    <property type="entry name" value="ENDONUCLEASE_EXONUCLEASE_PHOSPHATASE DOMAIN-CONTAINING PROTEIN"/>
    <property type="match status" value="1"/>
</dbReference>
<gene>
    <name evidence="1" type="ORF">CI610_03304</name>
</gene>
<protein>
    <recommendedName>
        <fullName evidence="2">Reverse transcriptase domain-containing protein</fullName>
    </recommendedName>
</protein>
<dbReference type="EMBL" id="NSIT01000385">
    <property type="protein sequence ID" value="PJE77767.1"/>
    <property type="molecule type" value="Genomic_DNA"/>
</dbReference>
<dbReference type="AlphaFoldDB" id="A0A2H9T3K3"/>
<sequence>MFDAELDDPKDIFDHDDLNRNINFDEVECAIRGLKFNKAPGVDLIQNEYLRYGGRTLILCLQKLFAKCLEHEHVPNVWKRGIILPIFKGGNKSRGDPASYRPITLLCCTYKLFESVINNRIHDSLKTSLLSFPNDQQNGFRKSLSCTTATFSLQETIFHKS</sequence>